<evidence type="ECO:0000256" key="3">
    <source>
        <dbReference type="ARBA" id="ARBA00007528"/>
    </source>
</evidence>
<sequence length="451" mass="48494">MRLFKTSLVFLSVLAATAKAVPSIVADGNAFFVDGTSNRFYIRGVDYQPGGSSNLFDPLADAETCKRDIKYFTDLGINTVRVYSVDNTADHDECMSALEDAGIYVIVDVNNPHASILRSPQNMAACSYNSLYINEVLATVQEFAQYNNTLGFFAGNEVINDGPSLVSAPYVKATVRDIKTFLKNRNFRQVLVGYSAAAVDEYNLPSAEYFNCGDDELARVDMFGFNDYTWCGDATMQTSSYSLKVQEFSNYSIPLFFSEFGCNKPSPRVFSEIEALYSTDMSAVFSGGLVYEYSQEASNYGLVEIDGNSITTDTDFDNLKKQYADTKNPSGDGGYSKNLKYSDCPKKDATWNATTDIPDTPAGALKYVNANEKPVGGGFNASTQFCIGEVDDSGNSTISETTTSGGSSTSATTSEATSSSSKKSGAGFTVPKVSGLSFLGVAGAVAGMVLL</sequence>
<dbReference type="OrthoDB" id="421038at2759"/>
<keyword evidence="9 10" id="KW-0449">Lipoprotein</keyword>
<gene>
    <name evidence="12" type="ORF">PICST_70211</name>
</gene>
<evidence type="ECO:0000256" key="2">
    <source>
        <dbReference type="ARBA" id="ARBA00004589"/>
    </source>
</evidence>
<evidence type="ECO:0000256" key="11">
    <source>
        <dbReference type="SAM" id="MobiDB-lite"/>
    </source>
</evidence>
<name>A3LQN9_PICST</name>
<dbReference type="EMBL" id="CP000496">
    <property type="protein sequence ID" value="ABN65236.1"/>
    <property type="molecule type" value="Genomic_DNA"/>
</dbReference>
<dbReference type="STRING" id="322104.A3LQN9"/>
<organism evidence="12 13">
    <name type="scientific">Scheffersomyces stipitis (strain ATCC 58785 / CBS 6054 / NBRC 10063 / NRRL Y-11545)</name>
    <name type="common">Yeast</name>
    <name type="synonym">Pichia stipitis</name>
    <dbReference type="NCBI Taxonomy" id="322104"/>
    <lineage>
        <taxon>Eukaryota</taxon>
        <taxon>Fungi</taxon>
        <taxon>Dikarya</taxon>
        <taxon>Ascomycota</taxon>
        <taxon>Saccharomycotina</taxon>
        <taxon>Pichiomycetes</taxon>
        <taxon>Debaryomycetaceae</taxon>
        <taxon>Scheffersomyces</taxon>
    </lineage>
</organism>
<evidence type="ECO:0000256" key="1">
    <source>
        <dbReference type="ARBA" id="ARBA00004196"/>
    </source>
</evidence>
<dbReference type="GO" id="GO:0005886">
    <property type="term" value="C:plasma membrane"/>
    <property type="evidence" value="ECO:0007669"/>
    <property type="project" value="UniProtKB-SubCell"/>
</dbReference>
<keyword evidence="6 10" id="KW-0732">Signal</keyword>
<dbReference type="HOGENOM" id="CLU_021855_1_0_1"/>
<keyword evidence="7 10" id="KW-0472">Membrane</keyword>
<comment type="subcellular location">
    <subcellularLocation>
        <location evidence="1">Cell envelope</location>
    </subcellularLocation>
    <subcellularLocation>
        <location evidence="10">Cell membrane</location>
        <topology evidence="10">Lipid-anchor</topology>
        <topology evidence="10">GPI-anchor</topology>
    </subcellularLocation>
    <subcellularLocation>
        <location evidence="2">Membrane</location>
        <topology evidence="2">Lipid-anchor</topology>
        <topology evidence="2">GPI-anchor</topology>
    </subcellularLocation>
</comment>
<keyword evidence="4 10" id="KW-0336">GPI-anchor</keyword>
<feature type="signal peptide" evidence="10">
    <location>
        <begin position="1"/>
        <end position="20"/>
    </location>
</feature>
<evidence type="ECO:0000313" key="12">
    <source>
        <dbReference type="EMBL" id="ABN65236.1"/>
    </source>
</evidence>
<proteinExistence type="inferred from homology"/>
<evidence type="ECO:0000256" key="5">
    <source>
        <dbReference type="ARBA" id="ARBA00022679"/>
    </source>
</evidence>
<dbReference type="FunCoup" id="A3LQN9">
    <property type="interactions" value="37"/>
</dbReference>
<keyword evidence="13" id="KW-1185">Reference proteome</keyword>
<accession>A3LQN9</accession>
<dbReference type="Pfam" id="PF03198">
    <property type="entry name" value="Glyco_hydro_72"/>
    <property type="match status" value="1"/>
</dbReference>
<feature type="chain" id="PRO_5005121392" description="1,3-beta-glucanosyltransferase" evidence="10">
    <location>
        <begin position="21"/>
        <end position="451"/>
    </location>
</feature>
<keyword evidence="5 10" id="KW-0808">Transferase</keyword>
<evidence type="ECO:0000256" key="7">
    <source>
        <dbReference type="ARBA" id="ARBA00023136"/>
    </source>
</evidence>
<evidence type="ECO:0000313" key="13">
    <source>
        <dbReference type="Proteomes" id="UP000002258"/>
    </source>
</evidence>
<dbReference type="PANTHER" id="PTHR31468">
    <property type="entry name" value="1,3-BETA-GLUCANOSYLTRANSFERASE GAS1"/>
    <property type="match status" value="1"/>
</dbReference>
<dbReference type="Gene3D" id="3.20.20.80">
    <property type="entry name" value="Glycosidases"/>
    <property type="match status" value="1"/>
</dbReference>
<evidence type="ECO:0000256" key="6">
    <source>
        <dbReference type="ARBA" id="ARBA00022729"/>
    </source>
</evidence>
<dbReference type="RefSeq" id="XP_001383265.1">
    <property type="nucleotide sequence ID" value="XM_001383228.1"/>
</dbReference>
<evidence type="ECO:0000256" key="8">
    <source>
        <dbReference type="ARBA" id="ARBA00023180"/>
    </source>
</evidence>
<evidence type="ECO:0000256" key="9">
    <source>
        <dbReference type="ARBA" id="ARBA00023288"/>
    </source>
</evidence>
<reference evidence="12 13" key="1">
    <citation type="journal article" date="2007" name="Nat. Biotechnol.">
        <title>Genome sequence of the lignocellulose-bioconverting and xylose-fermenting yeast Pichia stipitis.</title>
        <authorList>
            <person name="Jeffries T.W."/>
            <person name="Grigoriev I.V."/>
            <person name="Grimwood J."/>
            <person name="Laplaza J.M."/>
            <person name="Aerts A."/>
            <person name="Salamov A."/>
            <person name="Schmutz J."/>
            <person name="Lindquist E."/>
            <person name="Dehal P."/>
            <person name="Shapiro H."/>
            <person name="Jin Y.S."/>
            <person name="Passoth V."/>
            <person name="Richardson P.M."/>
        </authorList>
    </citation>
    <scope>NUCLEOTIDE SEQUENCE [LARGE SCALE GENOMIC DNA]</scope>
    <source>
        <strain evidence="13">ATCC 58785 / CBS 6054 / NBRC 10063 / NRRL Y-11545</strain>
    </source>
</reference>
<dbReference type="OMA" id="GVNDYSW"/>
<dbReference type="GeneID" id="4837431"/>
<dbReference type="eggNOG" id="ENOG502QRZZ">
    <property type="taxonomic scope" value="Eukaryota"/>
</dbReference>
<dbReference type="PANTHER" id="PTHR31468:SF5">
    <property type="entry name" value="1,3-BETA-GLUCANOSYLTRANSFERASE GAS5"/>
    <property type="match status" value="1"/>
</dbReference>
<dbReference type="InterPro" id="IPR017853">
    <property type="entry name" value="GH"/>
</dbReference>
<evidence type="ECO:0000256" key="4">
    <source>
        <dbReference type="ARBA" id="ARBA00022622"/>
    </source>
</evidence>
<dbReference type="SUPFAM" id="SSF51445">
    <property type="entry name" value="(Trans)glycosidases"/>
    <property type="match status" value="1"/>
</dbReference>
<dbReference type="GO" id="GO:0071970">
    <property type="term" value="P:fungal-type cell wall (1-&gt;3)-beta-D-glucan biosynthetic process"/>
    <property type="evidence" value="ECO:0007669"/>
    <property type="project" value="TreeGrafter"/>
</dbReference>
<dbReference type="GO" id="GO:0098552">
    <property type="term" value="C:side of membrane"/>
    <property type="evidence" value="ECO:0007669"/>
    <property type="project" value="UniProtKB-KW"/>
</dbReference>
<dbReference type="EC" id="2.4.1.-" evidence="10"/>
<dbReference type="Proteomes" id="UP000002258">
    <property type="component" value="Chromosome 2"/>
</dbReference>
<dbReference type="InterPro" id="IPR004886">
    <property type="entry name" value="Glucanosyltransferase"/>
</dbReference>
<dbReference type="KEGG" id="pic:PICST_70211"/>
<dbReference type="GO" id="GO:0031505">
    <property type="term" value="P:fungal-type cell wall organization"/>
    <property type="evidence" value="ECO:0007669"/>
    <property type="project" value="TreeGrafter"/>
</dbReference>
<feature type="region of interest" description="Disordered" evidence="11">
    <location>
        <begin position="396"/>
        <end position="426"/>
    </location>
</feature>
<keyword evidence="8" id="KW-0325">Glycoprotein</keyword>
<dbReference type="AlphaFoldDB" id="A3LQN9"/>
<evidence type="ECO:0000256" key="10">
    <source>
        <dbReference type="RuleBase" id="RU361209"/>
    </source>
</evidence>
<comment type="similarity">
    <text evidence="3 10">Belongs to the glycosyl hydrolase 72 family.</text>
</comment>
<protein>
    <recommendedName>
        <fullName evidence="10">1,3-beta-glucanosyltransferase</fullName>
        <ecNumber evidence="10">2.4.1.-</ecNumber>
    </recommendedName>
</protein>
<dbReference type="InParanoid" id="A3LQN9"/>
<dbReference type="GO" id="GO:0042124">
    <property type="term" value="F:1,3-beta-glucanosyltransferase activity"/>
    <property type="evidence" value="ECO:0007669"/>
    <property type="project" value="TreeGrafter"/>
</dbReference>
<comment type="function">
    <text evidence="10">Splits internally a 1,3-beta-glucan molecule and transfers the newly generated reducing end (the donor) to the non-reducing end of another 1,3-beta-glucan molecule (the acceptor) forming a 1,3-beta linkage, resulting in the elongation of 1,3-beta-glucan chains in the cell wall.</text>
</comment>